<evidence type="ECO:0000313" key="4">
    <source>
        <dbReference type="Proteomes" id="UP001220610"/>
    </source>
</evidence>
<reference evidence="3" key="1">
    <citation type="submission" date="2023-03" db="EMBL/GenBank/DDBJ databases">
        <title>Andean soil-derived lignocellulolytic bacterial consortium as a source of novel taxa and putative plastic-active enzymes.</title>
        <authorList>
            <person name="Diaz-Garcia L."/>
            <person name="Chuvochina M."/>
            <person name="Feuerriegel G."/>
            <person name="Bunk B."/>
            <person name="Sproer C."/>
            <person name="Streit W.R."/>
            <person name="Rodriguez L.M."/>
            <person name="Overmann J."/>
            <person name="Jimenez D.J."/>
        </authorList>
    </citation>
    <scope>NUCLEOTIDE SEQUENCE</scope>
    <source>
        <strain evidence="3">MAG 7</strain>
    </source>
</reference>
<dbReference type="InterPro" id="IPR036291">
    <property type="entry name" value="NAD(P)-bd_dom_sf"/>
</dbReference>
<dbReference type="SUPFAM" id="SSF51735">
    <property type="entry name" value="NAD(P)-binding Rossmann-fold domains"/>
    <property type="match status" value="1"/>
</dbReference>
<dbReference type="Gene3D" id="3.30.360.10">
    <property type="entry name" value="Dihydrodipicolinate Reductase, domain 2"/>
    <property type="match status" value="1"/>
</dbReference>
<dbReference type="InterPro" id="IPR051317">
    <property type="entry name" value="Gfo/Idh/MocA_oxidoreduct"/>
</dbReference>
<dbReference type="SUPFAM" id="SSF55347">
    <property type="entry name" value="Glyceraldehyde-3-phosphate dehydrogenase-like, C-terminal domain"/>
    <property type="match status" value="1"/>
</dbReference>
<dbReference type="InterPro" id="IPR055170">
    <property type="entry name" value="GFO_IDH_MocA-like_dom"/>
</dbReference>
<dbReference type="AlphaFoldDB" id="A0AAJ5WRG8"/>
<protein>
    <submittedName>
        <fullName evidence="3">Gfo/Idh/MocA family oxidoreductase</fullName>
    </submittedName>
</protein>
<dbReference type="PANTHER" id="PTHR43708">
    <property type="entry name" value="CONSERVED EXPRESSED OXIDOREDUCTASE (EUROFUNG)"/>
    <property type="match status" value="1"/>
</dbReference>
<dbReference type="Gene3D" id="3.40.50.720">
    <property type="entry name" value="NAD(P)-binding Rossmann-like Domain"/>
    <property type="match status" value="1"/>
</dbReference>
<accession>A0AAJ5WRG8</accession>
<proteinExistence type="predicted"/>
<dbReference type="InterPro" id="IPR000683">
    <property type="entry name" value="Gfo/Idh/MocA-like_OxRdtase_N"/>
</dbReference>
<dbReference type="Proteomes" id="UP001220610">
    <property type="component" value="Chromosome"/>
</dbReference>
<sequence>MNRKLRMGMVGGGKDAFIGAIHRIAAHMDGLIEVSCGALSINPEVARESGKLLFLPEDRTYLNYEEMIKKESGLPADKRIDFVTIVTPNFAHFAPAMMALEHGFHVVIEKPITFTLDEARQLQKKVIETGLTLCLTHTYSGYPMVKQARAMVQGGELGKVRKIFVEYPQGWLSRLSEREGNAQAAWRTDPKRSGKSGSMGDIGTHAAHLAEYITGLRATALCAELNTVVEGRMLDDDGAVLLKYDNGATGVLIATQVAAGEENALKIRVYGEKGGLEWAQHEPNTLLVKWLDQPAQILRAGAGYSQLSSFATHNCRTPGGHPEGYLEAFGNIYRNFALTLSARIDGREPTKEMLDFPGVEDGIRGMAFIDNVVASSQSDQKWTPFTV</sequence>
<dbReference type="GO" id="GO:0000166">
    <property type="term" value="F:nucleotide binding"/>
    <property type="evidence" value="ECO:0007669"/>
    <property type="project" value="InterPro"/>
</dbReference>
<evidence type="ECO:0000259" key="2">
    <source>
        <dbReference type="Pfam" id="PF22725"/>
    </source>
</evidence>
<dbReference type="EMBL" id="CP119311">
    <property type="protein sequence ID" value="WEK36821.1"/>
    <property type="molecule type" value="Genomic_DNA"/>
</dbReference>
<organism evidence="3 4">
    <name type="scientific">Candidatus Pseudobacter hemicellulosilyticus</name>
    <dbReference type="NCBI Taxonomy" id="3121375"/>
    <lineage>
        <taxon>Bacteria</taxon>
        <taxon>Pseudomonadati</taxon>
        <taxon>Bacteroidota</taxon>
        <taxon>Chitinophagia</taxon>
        <taxon>Chitinophagales</taxon>
        <taxon>Chitinophagaceae</taxon>
        <taxon>Pseudobacter</taxon>
    </lineage>
</organism>
<gene>
    <name evidence="3" type="ORF">P0Y53_04840</name>
</gene>
<evidence type="ECO:0000313" key="3">
    <source>
        <dbReference type="EMBL" id="WEK36821.1"/>
    </source>
</evidence>
<feature type="domain" description="Gfo/Idh/MocA-like oxidoreductase N-terminal" evidence="1">
    <location>
        <begin position="6"/>
        <end position="135"/>
    </location>
</feature>
<name>A0AAJ5WRG8_9BACT</name>
<dbReference type="Pfam" id="PF22725">
    <property type="entry name" value="GFO_IDH_MocA_C3"/>
    <property type="match status" value="1"/>
</dbReference>
<dbReference type="PANTHER" id="PTHR43708:SF3">
    <property type="entry name" value="OXIDOREDUCTASE"/>
    <property type="match status" value="1"/>
</dbReference>
<feature type="domain" description="GFO/IDH/MocA-like oxidoreductase" evidence="2">
    <location>
        <begin position="145"/>
        <end position="277"/>
    </location>
</feature>
<dbReference type="Pfam" id="PF01408">
    <property type="entry name" value="GFO_IDH_MocA"/>
    <property type="match status" value="1"/>
</dbReference>
<evidence type="ECO:0000259" key="1">
    <source>
        <dbReference type="Pfam" id="PF01408"/>
    </source>
</evidence>